<dbReference type="EMBL" id="JBGFUD010000471">
    <property type="protein sequence ID" value="MFH4974595.1"/>
    <property type="molecule type" value="Genomic_DNA"/>
</dbReference>
<proteinExistence type="predicted"/>
<dbReference type="Proteomes" id="UP001608902">
    <property type="component" value="Unassembled WGS sequence"/>
</dbReference>
<evidence type="ECO:0000313" key="2">
    <source>
        <dbReference type="Proteomes" id="UP001608902"/>
    </source>
</evidence>
<gene>
    <name evidence="1" type="ORF">AB6A40_001304</name>
</gene>
<comment type="caution">
    <text evidence="1">The sequence shown here is derived from an EMBL/GenBank/DDBJ whole genome shotgun (WGS) entry which is preliminary data.</text>
</comment>
<reference evidence="1 2" key="1">
    <citation type="submission" date="2024-08" db="EMBL/GenBank/DDBJ databases">
        <title>Gnathostoma spinigerum genome.</title>
        <authorList>
            <person name="Gonzalez-Bertolin B."/>
            <person name="Monzon S."/>
            <person name="Zaballos A."/>
            <person name="Jimenez P."/>
            <person name="Dekumyoy P."/>
            <person name="Varona S."/>
            <person name="Cuesta I."/>
            <person name="Sumanam S."/>
            <person name="Adisakwattana P."/>
            <person name="Gasser R.B."/>
            <person name="Hernandez-Gonzalez A."/>
            <person name="Young N.D."/>
            <person name="Perteguer M.J."/>
        </authorList>
    </citation>
    <scope>NUCLEOTIDE SEQUENCE [LARGE SCALE GENOMIC DNA]</scope>
    <source>
        <strain evidence="1">AL3</strain>
        <tissue evidence="1">Liver</tissue>
    </source>
</reference>
<accession>A0ABD6EE48</accession>
<keyword evidence="2" id="KW-1185">Reference proteome</keyword>
<protein>
    <submittedName>
        <fullName evidence="1">Uncharacterized protein</fullName>
    </submittedName>
</protein>
<name>A0ABD6EE48_9BILA</name>
<sequence>MGFSSNSAKFFSISVSVGVRNRSNAAFFCCERSVVDLLFPSLVASESVRFRNEKRWRHSLDSTGRRSVALLTTLASASLLSIFWANSNRIHSKKNWPVSHCQPP</sequence>
<dbReference type="AlphaFoldDB" id="A0ABD6EE48"/>
<evidence type="ECO:0000313" key="1">
    <source>
        <dbReference type="EMBL" id="MFH4974595.1"/>
    </source>
</evidence>
<organism evidence="1 2">
    <name type="scientific">Gnathostoma spinigerum</name>
    <dbReference type="NCBI Taxonomy" id="75299"/>
    <lineage>
        <taxon>Eukaryota</taxon>
        <taxon>Metazoa</taxon>
        <taxon>Ecdysozoa</taxon>
        <taxon>Nematoda</taxon>
        <taxon>Chromadorea</taxon>
        <taxon>Rhabditida</taxon>
        <taxon>Spirurina</taxon>
        <taxon>Gnathostomatomorpha</taxon>
        <taxon>Gnathostomatoidea</taxon>
        <taxon>Gnathostomatidae</taxon>
        <taxon>Gnathostoma</taxon>
    </lineage>
</organism>